<evidence type="ECO:0000313" key="1">
    <source>
        <dbReference type="EMBL" id="KAG1896248.1"/>
    </source>
</evidence>
<dbReference type="Proteomes" id="UP001195769">
    <property type="component" value="Unassembled WGS sequence"/>
</dbReference>
<keyword evidence="2" id="KW-1185">Reference proteome</keyword>
<protein>
    <submittedName>
        <fullName evidence="1">Uncharacterized protein</fullName>
    </submittedName>
</protein>
<reference evidence="1" key="1">
    <citation type="journal article" date="2020" name="New Phytol.">
        <title>Comparative genomics reveals dynamic genome evolution in host specialist ectomycorrhizal fungi.</title>
        <authorList>
            <person name="Lofgren L.A."/>
            <person name="Nguyen N.H."/>
            <person name="Vilgalys R."/>
            <person name="Ruytinx J."/>
            <person name="Liao H.L."/>
            <person name="Branco S."/>
            <person name="Kuo A."/>
            <person name="LaButti K."/>
            <person name="Lipzen A."/>
            <person name="Andreopoulos W."/>
            <person name="Pangilinan J."/>
            <person name="Riley R."/>
            <person name="Hundley H."/>
            <person name="Na H."/>
            <person name="Barry K."/>
            <person name="Grigoriev I.V."/>
            <person name="Stajich J.E."/>
            <person name="Kennedy P.G."/>
        </authorList>
    </citation>
    <scope>NUCLEOTIDE SEQUENCE</scope>
    <source>
        <strain evidence="1">FC203</strain>
    </source>
</reference>
<name>A0AAD4HH10_9AGAM</name>
<evidence type="ECO:0000313" key="2">
    <source>
        <dbReference type="Proteomes" id="UP001195769"/>
    </source>
</evidence>
<accession>A0AAD4HH10</accession>
<dbReference type="RefSeq" id="XP_041221824.1">
    <property type="nucleotide sequence ID" value="XM_041375604.1"/>
</dbReference>
<feature type="non-terminal residue" evidence="1">
    <location>
        <position position="1"/>
    </location>
</feature>
<organism evidence="1 2">
    <name type="scientific">Suillus fuscotomentosus</name>
    <dbReference type="NCBI Taxonomy" id="1912939"/>
    <lineage>
        <taxon>Eukaryota</taxon>
        <taxon>Fungi</taxon>
        <taxon>Dikarya</taxon>
        <taxon>Basidiomycota</taxon>
        <taxon>Agaricomycotina</taxon>
        <taxon>Agaricomycetes</taxon>
        <taxon>Agaricomycetidae</taxon>
        <taxon>Boletales</taxon>
        <taxon>Suillineae</taxon>
        <taxon>Suillaceae</taxon>
        <taxon>Suillus</taxon>
    </lineage>
</organism>
<comment type="caution">
    <text evidence="1">The sequence shown here is derived from an EMBL/GenBank/DDBJ whole genome shotgun (WGS) entry which is preliminary data.</text>
</comment>
<proteinExistence type="predicted"/>
<dbReference type="EMBL" id="JABBWK010000057">
    <property type="protein sequence ID" value="KAG1896248.1"/>
    <property type="molecule type" value="Genomic_DNA"/>
</dbReference>
<gene>
    <name evidence="1" type="ORF">F5891DRAFT_958937</name>
</gene>
<sequence length="57" mass="6254">GIVAICSQNSPQLQTLPPPSYDEIRDAVCGVFTGHNQSPTRETSRKMRVILVTKTIV</sequence>
<dbReference type="AlphaFoldDB" id="A0AAD4HH10"/>
<dbReference type="GeneID" id="64669902"/>